<comment type="caution">
    <text evidence="9">The sequence shown here is derived from an EMBL/GenBank/DDBJ whole genome shotgun (WGS) entry which is preliminary data.</text>
</comment>
<name>A0A0A6P5N7_9GAMM</name>
<keyword evidence="6" id="KW-0653">Protein transport</keyword>
<evidence type="ECO:0000256" key="3">
    <source>
        <dbReference type="ARBA" id="ARBA00022692"/>
    </source>
</evidence>
<evidence type="ECO:0000256" key="5">
    <source>
        <dbReference type="ARBA" id="ARBA00023136"/>
    </source>
</evidence>
<proteinExistence type="inferred from homology"/>
<evidence type="ECO:0000256" key="7">
    <source>
        <dbReference type="SAM" id="Phobius"/>
    </source>
</evidence>
<evidence type="ECO:0000256" key="4">
    <source>
        <dbReference type="ARBA" id="ARBA00022989"/>
    </source>
</evidence>
<reference evidence="9 10" key="1">
    <citation type="journal article" date="2016" name="Front. Microbiol.">
        <title>Single-Cell (Meta-)Genomics of a Dimorphic Candidatus Thiomargarita nelsonii Reveals Genomic Plasticity.</title>
        <authorList>
            <person name="Flood B.E."/>
            <person name="Fliss P."/>
            <person name="Jones D.S."/>
            <person name="Dick G.J."/>
            <person name="Jain S."/>
            <person name="Kaster A.K."/>
            <person name="Winkel M."/>
            <person name="Mussmann M."/>
            <person name="Bailey J."/>
        </authorList>
    </citation>
    <scope>NUCLEOTIDE SEQUENCE [LARGE SCALE GENOMIC DNA]</scope>
    <source>
        <strain evidence="9">Hydrate Ridge</strain>
    </source>
</reference>
<protein>
    <recommendedName>
        <fullName evidence="8">MotA/TolQ/ExbB proton channel domain-containing protein</fullName>
    </recommendedName>
</protein>
<dbReference type="GO" id="GO:0005886">
    <property type="term" value="C:plasma membrane"/>
    <property type="evidence" value="ECO:0007669"/>
    <property type="project" value="UniProtKB-SubCell"/>
</dbReference>
<evidence type="ECO:0000313" key="9">
    <source>
        <dbReference type="EMBL" id="KHD06195.1"/>
    </source>
</evidence>
<evidence type="ECO:0000256" key="2">
    <source>
        <dbReference type="ARBA" id="ARBA00022475"/>
    </source>
</evidence>
<feature type="domain" description="MotA/TolQ/ExbB proton channel" evidence="8">
    <location>
        <begin position="85"/>
        <end position="167"/>
    </location>
</feature>
<keyword evidence="4 7" id="KW-1133">Transmembrane helix</keyword>
<feature type="transmembrane region" description="Helical" evidence="7">
    <location>
        <begin position="18"/>
        <end position="42"/>
    </location>
</feature>
<dbReference type="Proteomes" id="UP000030428">
    <property type="component" value="Unassembled WGS sequence"/>
</dbReference>
<keyword evidence="10" id="KW-1185">Reference proteome</keyword>
<feature type="transmembrane region" description="Helical" evidence="7">
    <location>
        <begin position="137"/>
        <end position="156"/>
    </location>
</feature>
<feature type="transmembrane region" description="Helical" evidence="7">
    <location>
        <begin position="100"/>
        <end position="117"/>
    </location>
</feature>
<dbReference type="Pfam" id="PF01618">
    <property type="entry name" value="MotA_ExbB"/>
    <property type="match status" value="1"/>
</dbReference>
<sequence length="184" mass="20743">MMEVALIETYMYELSNLFLIPVLLTIIILFLYAFYALGGFLAQYPQRRYQRESYRAALQAPSQKLRLKAYPLLSHYLRHPSCTLEELEIMAAKQLEVLRIVTRIAPMLGLVATMIPMGPALKALAAGNVQGISENLIVAFTAVIFGLITASLTYWISSVKKRWLMTEYRDLEALLKGGKAHESA</sequence>
<gene>
    <name evidence="9" type="ORF">PN36_24760</name>
</gene>
<keyword evidence="3 7" id="KW-0812">Transmembrane</keyword>
<comment type="similarity">
    <text evidence="6">Belongs to the exbB/tolQ family.</text>
</comment>
<dbReference type="GO" id="GO:0015031">
    <property type="term" value="P:protein transport"/>
    <property type="evidence" value="ECO:0007669"/>
    <property type="project" value="UniProtKB-KW"/>
</dbReference>
<keyword evidence="5 7" id="KW-0472">Membrane</keyword>
<dbReference type="AlphaFoldDB" id="A0A0A6P5N7"/>
<evidence type="ECO:0000313" key="10">
    <source>
        <dbReference type="Proteomes" id="UP000030428"/>
    </source>
</evidence>
<evidence type="ECO:0000256" key="6">
    <source>
        <dbReference type="RuleBase" id="RU004057"/>
    </source>
</evidence>
<keyword evidence="6" id="KW-0813">Transport</keyword>
<evidence type="ECO:0000259" key="8">
    <source>
        <dbReference type="Pfam" id="PF01618"/>
    </source>
</evidence>
<organism evidence="9 10">
    <name type="scientific">Candidatus Thiomargarita nelsonii</name>
    <dbReference type="NCBI Taxonomy" id="1003181"/>
    <lineage>
        <taxon>Bacteria</taxon>
        <taxon>Pseudomonadati</taxon>
        <taxon>Pseudomonadota</taxon>
        <taxon>Gammaproteobacteria</taxon>
        <taxon>Thiotrichales</taxon>
        <taxon>Thiotrichaceae</taxon>
        <taxon>Thiomargarita</taxon>
    </lineage>
</organism>
<dbReference type="InterPro" id="IPR002898">
    <property type="entry name" value="MotA_ExbB_proton_chnl"/>
</dbReference>
<accession>A0A0A6P5N7</accession>
<dbReference type="EMBL" id="JSZA02000131">
    <property type="protein sequence ID" value="KHD06195.1"/>
    <property type="molecule type" value="Genomic_DNA"/>
</dbReference>
<evidence type="ECO:0000256" key="1">
    <source>
        <dbReference type="ARBA" id="ARBA00004651"/>
    </source>
</evidence>
<comment type="subcellular location">
    <subcellularLocation>
        <location evidence="1">Cell membrane</location>
        <topology evidence="1">Multi-pass membrane protein</topology>
    </subcellularLocation>
    <subcellularLocation>
        <location evidence="6">Membrane</location>
        <topology evidence="6">Multi-pass membrane protein</topology>
    </subcellularLocation>
</comment>
<keyword evidence="2" id="KW-1003">Cell membrane</keyword>